<keyword evidence="7" id="KW-0175">Coiled coil</keyword>
<dbReference type="InterPro" id="IPR051472">
    <property type="entry name" value="T3SS_Stator/FliH"/>
</dbReference>
<evidence type="ECO:0000256" key="2">
    <source>
        <dbReference type="ARBA" id="ARBA00006602"/>
    </source>
</evidence>
<keyword evidence="9" id="KW-0966">Cell projection</keyword>
<evidence type="ECO:0000259" key="8">
    <source>
        <dbReference type="Pfam" id="PF02108"/>
    </source>
</evidence>
<evidence type="ECO:0000256" key="7">
    <source>
        <dbReference type="SAM" id="Coils"/>
    </source>
</evidence>
<dbReference type="PANTHER" id="PTHR34982">
    <property type="entry name" value="YOP PROTEINS TRANSLOCATION PROTEIN L"/>
    <property type="match status" value="1"/>
</dbReference>
<evidence type="ECO:0000256" key="5">
    <source>
        <dbReference type="ARBA" id="ARBA00022927"/>
    </source>
</evidence>
<dbReference type="RefSeq" id="WP_106195637.1">
    <property type="nucleotide sequence ID" value="NZ_PVTO01000028.1"/>
</dbReference>
<feature type="domain" description="Flagellar assembly protein FliH/Type III secretion system HrpE" evidence="8">
    <location>
        <begin position="119"/>
        <end position="244"/>
    </location>
</feature>
<keyword evidence="10" id="KW-1185">Reference proteome</keyword>
<sequence>MPLSSRIIKSMQTSAKESSDWVIDTTYDYEEEPEESYEETNQEAADELAQARKKSDQLIKTALTEKERLIEEAEAEISRIKEEAYAKAFEEGQQAGFSNGYAEGKEEGYQAGKIESQHLVEQARKALTDAQLDIEAYVEEKKDSLLSLSVHMAEKIVQDQLDLLPDGILELVNPILHQLDHKEDYVSLTVHTSKRLEIREKLPYLEKNYPGVRFVVFGDDNVDPLGCVVESAHKVVDLQVRNQLLAMVNEMKEREREM</sequence>
<evidence type="ECO:0000256" key="6">
    <source>
        <dbReference type="ARBA" id="ARBA00023225"/>
    </source>
</evidence>
<protein>
    <submittedName>
        <fullName evidence="9">Flagellar assembly protein FliH</fullName>
    </submittedName>
</protein>
<accession>A0A2T0VYT6</accession>
<name>A0A2T0VYT6_9LACT</name>
<comment type="caution">
    <text evidence="9">The sequence shown here is derived from an EMBL/GenBank/DDBJ whole genome shotgun (WGS) entry which is preliminary data.</text>
</comment>
<dbReference type="InterPro" id="IPR018035">
    <property type="entry name" value="Flagellar_FliH/T3SS_HrpE"/>
</dbReference>
<dbReference type="AlphaFoldDB" id="A0A2T0VYT6"/>
<evidence type="ECO:0000256" key="3">
    <source>
        <dbReference type="ARBA" id="ARBA00022448"/>
    </source>
</evidence>
<dbReference type="Pfam" id="PF02108">
    <property type="entry name" value="FliH"/>
    <property type="match status" value="1"/>
</dbReference>
<keyword evidence="9" id="KW-0969">Cilium</keyword>
<evidence type="ECO:0000313" key="10">
    <source>
        <dbReference type="Proteomes" id="UP000238205"/>
    </source>
</evidence>
<organism evidence="9 10">
    <name type="scientific">Alkalibacterium olivapovliticus</name>
    <dbReference type="NCBI Taxonomy" id="99907"/>
    <lineage>
        <taxon>Bacteria</taxon>
        <taxon>Bacillati</taxon>
        <taxon>Bacillota</taxon>
        <taxon>Bacilli</taxon>
        <taxon>Lactobacillales</taxon>
        <taxon>Carnobacteriaceae</taxon>
        <taxon>Alkalibacterium</taxon>
    </lineage>
</organism>
<keyword evidence="9" id="KW-0282">Flagellum</keyword>
<feature type="coiled-coil region" evidence="7">
    <location>
        <begin position="34"/>
        <end position="83"/>
    </location>
</feature>
<proteinExistence type="inferred from homology"/>
<keyword evidence="6" id="KW-1006">Bacterial flagellum protein export</keyword>
<dbReference type="PANTHER" id="PTHR34982:SF1">
    <property type="entry name" value="FLAGELLAR ASSEMBLY PROTEIN FLIH"/>
    <property type="match status" value="1"/>
</dbReference>
<keyword evidence="5" id="KW-0653">Protein transport</keyword>
<keyword evidence="3" id="KW-0813">Transport</keyword>
<evidence type="ECO:0000313" key="9">
    <source>
        <dbReference type="EMBL" id="PRY77502.1"/>
    </source>
</evidence>
<evidence type="ECO:0000256" key="1">
    <source>
        <dbReference type="ARBA" id="ARBA00003041"/>
    </source>
</evidence>
<dbReference type="GO" id="GO:0005829">
    <property type="term" value="C:cytosol"/>
    <property type="evidence" value="ECO:0007669"/>
    <property type="project" value="TreeGrafter"/>
</dbReference>
<gene>
    <name evidence="9" type="ORF">CLV38_12815</name>
</gene>
<dbReference type="Proteomes" id="UP000238205">
    <property type="component" value="Unassembled WGS sequence"/>
</dbReference>
<comment type="similarity">
    <text evidence="2">Belongs to the FliH family.</text>
</comment>
<keyword evidence="4" id="KW-1005">Bacterial flagellum biogenesis</keyword>
<dbReference type="GO" id="GO:0044781">
    <property type="term" value="P:bacterial-type flagellum organization"/>
    <property type="evidence" value="ECO:0007669"/>
    <property type="project" value="UniProtKB-KW"/>
</dbReference>
<dbReference type="OrthoDB" id="2199517at2"/>
<reference evidence="9 10" key="1">
    <citation type="submission" date="2018-03" db="EMBL/GenBank/DDBJ databases">
        <title>Genomic Encyclopedia of Archaeal and Bacterial Type Strains, Phase II (KMG-II): from individual species to whole genera.</title>
        <authorList>
            <person name="Goeker M."/>
        </authorList>
    </citation>
    <scope>NUCLEOTIDE SEQUENCE [LARGE SCALE GENOMIC DNA]</scope>
    <source>
        <strain evidence="9 10">DSM 13175</strain>
    </source>
</reference>
<dbReference type="GO" id="GO:0015031">
    <property type="term" value="P:protein transport"/>
    <property type="evidence" value="ECO:0007669"/>
    <property type="project" value="UniProtKB-KW"/>
</dbReference>
<dbReference type="EMBL" id="PVTO01000028">
    <property type="protein sequence ID" value="PRY77502.1"/>
    <property type="molecule type" value="Genomic_DNA"/>
</dbReference>
<evidence type="ECO:0000256" key="4">
    <source>
        <dbReference type="ARBA" id="ARBA00022795"/>
    </source>
</evidence>
<comment type="function">
    <text evidence="1">Needed for flagellar regrowth and assembly.</text>
</comment>